<feature type="domain" description="CHAT" evidence="2">
    <location>
        <begin position="580"/>
        <end position="889"/>
    </location>
</feature>
<dbReference type="PATRIC" id="fig|1454001.3.peg.752"/>
<proteinExistence type="predicted"/>
<dbReference type="AlphaFoldDB" id="A0A011N293"/>
<comment type="caution">
    <text evidence="3">The sequence shown here is derived from an EMBL/GenBank/DDBJ whole genome shotgun (WGS) entry which is preliminary data.</text>
</comment>
<evidence type="ECO:0000313" key="3">
    <source>
        <dbReference type="EMBL" id="EXI68981.1"/>
    </source>
</evidence>
<dbReference type="STRING" id="1454001.AW08_00807"/>
<dbReference type="Pfam" id="PF12770">
    <property type="entry name" value="CHAT"/>
    <property type="match status" value="1"/>
</dbReference>
<dbReference type="Proteomes" id="UP000020218">
    <property type="component" value="Unassembled WGS sequence"/>
</dbReference>
<dbReference type="EMBL" id="JFAX01000003">
    <property type="protein sequence ID" value="EXI68981.1"/>
    <property type="molecule type" value="Genomic_DNA"/>
</dbReference>
<protein>
    <submittedName>
        <fullName evidence="3">CHAT domain protein</fullName>
    </submittedName>
</protein>
<organism evidence="3 4">
    <name type="scientific">Candidatus Accumulibacter adjunctus</name>
    <dbReference type="NCBI Taxonomy" id="1454001"/>
    <lineage>
        <taxon>Bacteria</taxon>
        <taxon>Pseudomonadati</taxon>
        <taxon>Pseudomonadota</taxon>
        <taxon>Betaproteobacteria</taxon>
        <taxon>Candidatus Accumulibacter</taxon>
    </lineage>
</organism>
<sequence length="891" mass="96100">MPGDPARPAAEYLRCDDRIAYAECRATRPFRPGREVVSRGGQDMGDGAAAVGVTSDPEDRRRRLQSLLAELAALDLERDAERGRELLAEAAQYLDRVAEPRRWAALRSRYAALSEEIDPAAAAAAYRDALEVWDPASERDSWLACHEGIGWLLARQAPLTPAQQQEAIEHLECAVGERPYLAAVLAPLYQFHTLGDPWANWRQRVAYLEQGAALIDRDSEPERWASAMNALAVACQEEPDADFGAALERRLARHAQVLAALPAAATGARVETWLALSECFRFRCLGDAAANLATAERYARDALAACPPAAGWRLRAEALLALARVLLRPGRSDAAALAEARALCDEAAPLIDPALSPALRATVESFRSDICLEGIAAGDLAQVEPLLAHGQAALALLSAPEALRDRRVVRQVIADGLLLAGRFEQAAATLRDALADATTALAEASSIAGRMERIWEFRDSAALLAHCLLRLGRDDEALLALDRGKALFWRTDDRDWTRADLAGLVPAGGALLCANFAADPGAVTIVAAGGSETVWLPHFGRQRLLQLQRGDAHATALGGWLLAYHQQHAQAAAWRQMIDETGRVLFDELWRPLLQRLPALGVAADGELLWLHQGGSSVFPLHAAWYADDRGERHWLLDEHVIRYAPSIRALLAARPANDGRASALLVADPLRDLPFATVECAWVQQALATPATLLGNDEATPAAVVAALGRVDILHLATHARFDLQRPLQSCVFLAGGERLTIESLLPALAGRPPALLALSACETAMARVASTPDESLGFPAAFLHAGTRSVLASLWPVDDVASAFLVGRFYRELAGGAKPPACALRDAQHWLRTVSVAELMALLRTAKELPPPAGPLAAATRSALRSHAADHRPYAAPWFWAAFIICGRE</sequence>
<evidence type="ECO:0000313" key="4">
    <source>
        <dbReference type="Proteomes" id="UP000020218"/>
    </source>
</evidence>
<reference evidence="3" key="1">
    <citation type="submission" date="2014-02" db="EMBL/GenBank/DDBJ databases">
        <title>Expanding our view of genomic diversity in Candidatus Accumulibacter clades.</title>
        <authorList>
            <person name="Skennerton C.T."/>
            <person name="Barr J.J."/>
            <person name="Slater F.R."/>
            <person name="Bond P.L."/>
            <person name="Tyson G.W."/>
        </authorList>
    </citation>
    <scope>NUCLEOTIDE SEQUENCE [LARGE SCALE GENOMIC DNA]</scope>
</reference>
<dbReference type="InterPro" id="IPR024983">
    <property type="entry name" value="CHAT_dom"/>
</dbReference>
<feature type="region of interest" description="Disordered" evidence="1">
    <location>
        <begin position="33"/>
        <end position="57"/>
    </location>
</feature>
<name>A0A011N293_9PROT</name>
<evidence type="ECO:0000256" key="1">
    <source>
        <dbReference type="SAM" id="MobiDB-lite"/>
    </source>
</evidence>
<keyword evidence="4" id="KW-1185">Reference proteome</keyword>
<gene>
    <name evidence="3" type="ORF">AW08_00807</name>
</gene>
<accession>A0A011N293</accession>
<evidence type="ECO:0000259" key="2">
    <source>
        <dbReference type="Pfam" id="PF12770"/>
    </source>
</evidence>